<keyword evidence="3" id="KW-1185">Reference proteome</keyword>
<reference evidence="2 3" key="1">
    <citation type="journal article" date="2017" name="Antonie Van Leeuwenhoek">
        <title>Rhizobium rhizosphaerae sp. nov., a novel species isolated from rice rhizosphere.</title>
        <authorList>
            <person name="Zhao J.J."/>
            <person name="Zhang J."/>
            <person name="Zhang R.J."/>
            <person name="Zhang C.W."/>
            <person name="Yin H.Q."/>
            <person name="Zhang X.X."/>
        </authorList>
    </citation>
    <scope>NUCLEOTIDE SEQUENCE [LARGE SCALE GENOMIC DNA]</scope>
    <source>
        <strain evidence="2 3">RD15</strain>
    </source>
</reference>
<dbReference type="InterPro" id="IPR041657">
    <property type="entry name" value="HTH_17"/>
</dbReference>
<proteinExistence type="predicted"/>
<comment type="caution">
    <text evidence="2">The sequence shown here is derived from an EMBL/GenBank/DDBJ whole genome shotgun (WGS) entry which is preliminary data.</text>
</comment>
<dbReference type="NCBIfam" id="TIGR01764">
    <property type="entry name" value="excise"/>
    <property type="match status" value="1"/>
</dbReference>
<evidence type="ECO:0000313" key="3">
    <source>
        <dbReference type="Proteomes" id="UP000192652"/>
    </source>
</evidence>
<evidence type="ECO:0000313" key="2">
    <source>
        <dbReference type="EMBL" id="OQP84620.1"/>
    </source>
</evidence>
<feature type="domain" description="Helix-turn-helix" evidence="1">
    <location>
        <begin position="17"/>
        <end position="64"/>
    </location>
</feature>
<evidence type="ECO:0000259" key="1">
    <source>
        <dbReference type="Pfam" id="PF12728"/>
    </source>
</evidence>
<dbReference type="Pfam" id="PF12728">
    <property type="entry name" value="HTH_17"/>
    <property type="match status" value="1"/>
</dbReference>
<accession>A0ABX3P8K9</accession>
<name>A0ABX3P8K9_9HYPH</name>
<gene>
    <name evidence="2" type="ORF">BTR14_18495</name>
</gene>
<organism evidence="2 3">
    <name type="scientific">Xaviernesmea rhizosphaerae</name>
    <dbReference type="NCBI Taxonomy" id="1672749"/>
    <lineage>
        <taxon>Bacteria</taxon>
        <taxon>Pseudomonadati</taxon>
        <taxon>Pseudomonadota</taxon>
        <taxon>Alphaproteobacteria</taxon>
        <taxon>Hyphomicrobiales</taxon>
        <taxon>Rhizobiaceae</taxon>
        <taxon>Rhizobium/Agrobacterium group</taxon>
        <taxon>Xaviernesmea</taxon>
    </lineage>
</organism>
<sequence>MLPVARAAEAYSQLRPVMTIPETAEFFRASRGHIYNLLRRGDLLSVKVGGRTLVRRTDAEALIAKSAGAFRPGPKRKRRKMAFKAEVDIFG</sequence>
<protein>
    <recommendedName>
        <fullName evidence="1">Helix-turn-helix domain-containing protein</fullName>
    </recommendedName>
</protein>
<dbReference type="EMBL" id="MSPX01000019">
    <property type="protein sequence ID" value="OQP84620.1"/>
    <property type="molecule type" value="Genomic_DNA"/>
</dbReference>
<dbReference type="InterPro" id="IPR010093">
    <property type="entry name" value="SinI_DNA-bd"/>
</dbReference>
<dbReference type="Proteomes" id="UP000192652">
    <property type="component" value="Unassembled WGS sequence"/>
</dbReference>